<evidence type="ECO:0000313" key="12">
    <source>
        <dbReference type="Proteomes" id="UP001065047"/>
    </source>
</evidence>
<dbReference type="InterPro" id="IPR002695">
    <property type="entry name" value="PurH-like"/>
</dbReference>
<organism evidence="11 12">
    <name type="scientific">Acetobacter malorum DSM 14337</name>
    <dbReference type="NCBI Taxonomy" id="1307910"/>
    <lineage>
        <taxon>Bacteria</taxon>
        <taxon>Pseudomonadati</taxon>
        <taxon>Pseudomonadota</taxon>
        <taxon>Alphaproteobacteria</taxon>
        <taxon>Acetobacterales</taxon>
        <taxon>Acetobacteraceae</taxon>
        <taxon>Acetobacter</taxon>
    </lineage>
</organism>
<dbReference type="InterPro" id="IPR011607">
    <property type="entry name" value="MGS-like_dom"/>
</dbReference>
<evidence type="ECO:0000256" key="6">
    <source>
        <dbReference type="ARBA" id="ARBA00022801"/>
    </source>
</evidence>
<dbReference type="Pfam" id="PF02142">
    <property type="entry name" value="MGS"/>
    <property type="match status" value="1"/>
</dbReference>
<dbReference type="CDD" id="cd01421">
    <property type="entry name" value="IMPCH"/>
    <property type="match status" value="1"/>
</dbReference>
<dbReference type="EC" id="2.1.2.3" evidence="8"/>
<keyword evidence="7 8" id="KW-0511">Multifunctional enzyme</keyword>
<evidence type="ECO:0000256" key="7">
    <source>
        <dbReference type="ARBA" id="ARBA00023268"/>
    </source>
</evidence>
<accession>A0ABQ0PRW0</accession>
<evidence type="ECO:0000256" key="9">
    <source>
        <dbReference type="SAM" id="MobiDB-lite"/>
    </source>
</evidence>
<keyword evidence="6 8" id="KW-0378">Hydrolase</keyword>
<dbReference type="SMART" id="SM00798">
    <property type="entry name" value="AICARFT_IMPCHas"/>
    <property type="match status" value="1"/>
</dbReference>
<comment type="catalytic activity">
    <reaction evidence="8">
        <text>(6R)-10-formyltetrahydrofolate + 5-amino-1-(5-phospho-beta-D-ribosyl)imidazole-4-carboxamide = 5-formamido-1-(5-phospho-D-ribosyl)imidazole-4-carboxamide + (6S)-5,6,7,8-tetrahydrofolate</text>
        <dbReference type="Rhea" id="RHEA:22192"/>
        <dbReference type="ChEBI" id="CHEBI:57453"/>
        <dbReference type="ChEBI" id="CHEBI:58467"/>
        <dbReference type="ChEBI" id="CHEBI:58475"/>
        <dbReference type="ChEBI" id="CHEBI:195366"/>
        <dbReference type="EC" id="2.1.2.3"/>
    </reaction>
</comment>
<keyword evidence="4 8" id="KW-0808">Transferase</keyword>
<evidence type="ECO:0000256" key="4">
    <source>
        <dbReference type="ARBA" id="ARBA00022679"/>
    </source>
</evidence>
<dbReference type="PROSITE" id="PS51855">
    <property type="entry name" value="MGS"/>
    <property type="match status" value="1"/>
</dbReference>
<keyword evidence="12" id="KW-1185">Reference proteome</keyword>
<dbReference type="InterPro" id="IPR016193">
    <property type="entry name" value="Cytidine_deaminase-like"/>
</dbReference>
<gene>
    <name evidence="8" type="primary">purH</name>
    <name evidence="11" type="ORF">AA14337_1328</name>
</gene>
<dbReference type="PANTHER" id="PTHR11692:SF0">
    <property type="entry name" value="BIFUNCTIONAL PURINE BIOSYNTHESIS PROTEIN ATIC"/>
    <property type="match status" value="1"/>
</dbReference>
<dbReference type="HAMAP" id="MF_00139">
    <property type="entry name" value="PurH"/>
    <property type="match status" value="1"/>
</dbReference>
<comment type="caution">
    <text evidence="11">The sequence shown here is derived from an EMBL/GenBank/DDBJ whole genome shotgun (WGS) entry which is preliminary data.</text>
</comment>
<dbReference type="NCBIfam" id="NF002049">
    <property type="entry name" value="PRK00881.1"/>
    <property type="match status" value="1"/>
</dbReference>
<dbReference type="Gene3D" id="3.40.140.20">
    <property type="match status" value="2"/>
</dbReference>
<dbReference type="PIRSF" id="PIRSF000414">
    <property type="entry name" value="AICARFT_IMPCHas"/>
    <property type="match status" value="1"/>
</dbReference>
<comment type="pathway">
    <text evidence="1 8">Purine metabolism; IMP biosynthesis via de novo pathway; IMP from 5-formamido-1-(5-phospho-D-ribosyl)imidazole-4-carboxamide: step 1/1.</text>
</comment>
<proteinExistence type="inferred from homology"/>
<dbReference type="PANTHER" id="PTHR11692">
    <property type="entry name" value="BIFUNCTIONAL PURINE BIOSYNTHESIS PROTEIN PURH"/>
    <property type="match status" value="1"/>
</dbReference>
<evidence type="ECO:0000256" key="8">
    <source>
        <dbReference type="HAMAP-Rule" id="MF_00139"/>
    </source>
</evidence>
<name>A0ABQ0PRW0_9PROT</name>
<comment type="domain">
    <text evidence="8">The IMP cyclohydrolase activity resides in the N-terminal region.</text>
</comment>
<keyword evidence="5 8" id="KW-0658">Purine biosynthesis</keyword>
<dbReference type="Proteomes" id="UP001065047">
    <property type="component" value="Unassembled WGS sequence"/>
</dbReference>
<reference evidence="11" key="1">
    <citation type="submission" date="2013-04" db="EMBL/GenBank/DDBJ databases">
        <title>The genome sequencing project of 58 acetic acid bacteria.</title>
        <authorList>
            <person name="Okamoto-Kainuma A."/>
            <person name="Ishikawa M."/>
            <person name="Umino S."/>
            <person name="Koizumi Y."/>
            <person name="Shiwa Y."/>
            <person name="Yoshikawa H."/>
            <person name="Matsutani M."/>
            <person name="Matsushita K."/>
        </authorList>
    </citation>
    <scope>NUCLEOTIDE SEQUENCE</scope>
    <source>
        <strain evidence="11">DSM 14337</strain>
    </source>
</reference>
<feature type="region of interest" description="Disordered" evidence="9">
    <location>
        <begin position="1"/>
        <end position="20"/>
    </location>
</feature>
<evidence type="ECO:0000259" key="10">
    <source>
        <dbReference type="PROSITE" id="PS51855"/>
    </source>
</evidence>
<dbReference type="InterPro" id="IPR024051">
    <property type="entry name" value="AICAR_Tfase_dup_dom_sf"/>
</dbReference>
<protein>
    <recommendedName>
        <fullName evidence="8">Bifunctional purine biosynthesis protein PurH</fullName>
    </recommendedName>
    <domain>
        <recommendedName>
            <fullName evidence="8">Phosphoribosylaminoimidazolecarboxamide formyltransferase</fullName>
            <ecNumber evidence="8">2.1.2.3</ecNumber>
        </recommendedName>
        <alternativeName>
            <fullName evidence="8">AICAR transformylase</fullName>
        </alternativeName>
    </domain>
    <domain>
        <recommendedName>
            <fullName evidence="8">IMP cyclohydrolase</fullName>
            <ecNumber evidence="8">3.5.4.10</ecNumber>
        </recommendedName>
        <alternativeName>
            <fullName evidence="8">ATIC</fullName>
        </alternativeName>
        <alternativeName>
            <fullName evidence="8">IMP synthase</fullName>
        </alternativeName>
        <alternativeName>
            <fullName evidence="8">Inosinicase</fullName>
        </alternativeName>
    </domain>
</protein>
<evidence type="ECO:0000313" key="11">
    <source>
        <dbReference type="EMBL" id="GBQ79037.1"/>
    </source>
</evidence>
<dbReference type="Gene3D" id="3.40.50.1380">
    <property type="entry name" value="Methylglyoxal synthase-like domain"/>
    <property type="match status" value="1"/>
</dbReference>
<sequence>MSRFEIRFSRAKGPTMSQTTQPVRRALISVSDKTGLLDLGRALVAHGAEILSTGGSARALREAGLPVTEVSDHTGFPEILDGRVKTLVPQIHGGILGRRDLPAHVAQMEEHKIAPIDLVAVNLYPFEKTVASGAGAEDCIENIDIGGPALIRAAAKNHGHVVVLTDTAQYAGLIGALEQGGSTLEQRRAYAGAAYARTAAYDAAIAAWFAAQAQDTLPERFVLAGQRAEVLRYGENPHQQAAFYKDGSTRPGVATAVQVQGKALSYNNINDTDAAFEAVAEFDRPAVVIVKHANPCGVAVGDTLSACWDSALRCDPVSAFGGIVALNRTLDAETATKIAGIFTEVIVAPDADEEAKTILARKKNLRLLLTGGLPDAAASGVVVRSVAGGFLAQTRDNGQIKPESLRVVTKRAPSAQEMEDLIFAFRVAKHVKSNAIVYAKNDATVGIGAGQMSRVDSARIAASKSGEAAKAAGLDAPLTQGSVAASDAFFPFADGLETIVAAGATAVIQPGGSIRDDEVIAAADAAGIAMVFTGMRHFRH</sequence>
<evidence type="ECO:0000256" key="2">
    <source>
        <dbReference type="ARBA" id="ARBA00004954"/>
    </source>
</evidence>
<dbReference type="EC" id="3.5.4.10" evidence="8"/>
<evidence type="ECO:0000256" key="5">
    <source>
        <dbReference type="ARBA" id="ARBA00022755"/>
    </source>
</evidence>
<dbReference type="SUPFAM" id="SSF52335">
    <property type="entry name" value="Methylglyoxal synthase-like"/>
    <property type="match status" value="1"/>
</dbReference>
<dbReference type="SMART" id="SM00851">
    <property type="entry name" value="MGS"/>
    <property type="match status" value="1"/>
</dbReference>
<evidence type="ECO:0000256" key="1">
    <source>
        <dbReference type="ARBA" id="ARBA00004844"/>
    </source>
</evidence>
<dbReference type="InterPro" id="IPR036914">
    <property type="entry name" value="MGS-like_dom_sf"/>
</dbReference>
<comment type="similarity">
    <text evidence="3 8">Belongs to the PurH family.</text>
</comment>
<comment type="catalytic activity">
    <reaction evidence="8">
        <text>IMP + H2O = 5-formamido-1-(5-phospho-D-ribosyl)imidazole-4-carboxamide</text>
        <dbReference type="Rhea" id="RHEA:18445"/>
        <dbReference type="ChEBI" id="CHEBI:15377"/>
        <dbReference type="ChEBI" id="CHEBI:58053"/>
        <dbReference type="ChEBI" id="CHEBI:58467"/>
        <dbReference type="EC" id="3.5.4.10"/>
    </reaction>
</comment>
<dbReference type="NCBIfam" id="TIGR00355">
    <property type="entry name" value="purH"/>
    <property type="match status" value="1"/>
</dbReference>
<evidence type="ECO:0000256" key="3">
    <source>
        <dbReference type="ARBA" id="ARBA00007667"/>
    </source>
</evidence>
<comment type="pathway">
    <text evidence="2 8">Purine metabolism; IMP biosynthesis via de novo pathway; 5-formamido-1-(5-phospho-D-ribosyl)imidazole-4-carboxamide from 5-amino-1-(5-phospho-D-ribosyl)imidazole-4-carboxamide (10-formyl THF route): step 1/1.</text>
</comment>
<feature type="domain" description="MGS-like" evidence="10">
    <location>
        <begin position="11"/>
        <end position="165"/>
    </location>
</feature>
<dbReference type="EMBL" id="BAPF01000018">
    <property type="protein sequence ID" value="GBQ79037.1"/>
    <property type="molecule type" value="Genomic_DNA"/>
</dbReference>
<dbReference type="SUPFAM" id="SSF53927">
    <property type="entry name" value="Cytidine deaminase-like"/>
    <property type="match status" value="1"/>
</dbReference>
<dbReference type="Pfam" id="PF01808">
    <property type="entry name" value="AICARFT_IMPCHas"/>
    <property type="match status" value="1"/>
</dbReference>